<feature type="domain" description="Carbohydrate kinase FGGY N-terminal" evidence="6">
    <location>
        <begin position="5"/>
        <end position="233"/>
    </location>
</feature>
<dbReference type="Pfam" id="PF02782">
    <property type="entry name" value="FGGY_C"/>
    <property type="match status" value="1"/>
</dbReference>
<dbReference type="InterPro" id="IPR018485">
    <property type="entry name" value="FGGY_C"/>
</dbReference>
<dbReference type="PANTHER" id="PTHR10196">
    <property type="entry name" value="SUGAR KINASE"/>
    <property type="match status" value="1"/>
</dbReference>
<evidence type="ECO:0000256" key="3">
    <source>
        <dbReference type="ARBA" id="ARBA00022741"/>
    </source>
</evidence>
<dbReference type="InterPro" id="IPR043129">
    <property type="entry name" value="ATPase_NBD"/>
</dbReference>
<keyword evidence="2" id="KW-0808">Transferase</keyword>
<reference evidence="9" key="1">
    <citation type="submission" date="2016-10" db="EMBL/GenBank/DDBJ databases">
        <authorList>
            <person name="Varghese N."/>
            <person name="Submissions S."/>
        </authorList>
    </citation>
    <scope>NUCLEOTIDE SEQUENCE [LARGE SCALE GENOMIC DNA]</scope>
    <source>
        <strain evidence="9">DSM 123</strain>
    </source>
</reference>
<sequence>MTRSVLVIDFGTTSLRFSIVSATGDILEARRVVLPTLAGTAGEVAWDGDLIAATVLAETRRLAEDWQPLGIAIANQRVSCLLWDAASGRAQGPVLSWSDARTATLDRALRKSGSGHIPNLTGSKLRWLLDRVDPDRQAVAAGTLRAGTLDSFIVWVLSEGRLHVTDFTNAAQSGLLRQDTLRWDEALANLLGVPMSILPQPALSVGPYGFAAAIDPHLPILGMIGDQQGSLLGQGCTQPGQAKLTFGTVGALNVVVGDRPTTVSSRVAFANIAYSDRSGAVYGAETSIQSAGSAIEWLVEIGVLPNPAAIDDLVDPGKRAERVVFVSALHGLGAPHWKTGARGAFLGLSAADGREALVRAVLDGIVCATADALDGLETELGRRLDRISVDGGLAASGAFCSILAATLGRDLVRAAHLEATTLGAARIGFSALGGADVFTPAAAQPIVPAPGTVPADRARARRATDMVLLEQSQSLGDRRP</sequence>
<comment type="similarity">
    <text evidence="1">Belongs to the FGGY kinase family.</text>
</comment>
<dbReference type="InterPro" id="IPR018484">
    <property type="entry name" value="FGGY_N"/>
</dbReference>
<keyword evidence="3" id="KW-0547">Nucleotide-binding</keyword>
<evidence type="ECO:0000313" key="8">
    <source>
        <dbReference type="EMBL" id="SEO27407.1"/>
    </source>
</evidence>
<dbReference type="GO" id="GO:0004370">
    <property type="term" value="F:glycerol kinase activity"/>
    <property type="evidence" value="ECO:0007669"/>
    <property type="project" value="TreeGrafter"/>
</dbReference>
<protein>
    <submittedName>
        <fullName evidence="8">Glycerol kinase</fullName>
    </submittedName>
</protein>
<feature type="domain" description="Carbohydrate kinase FGGY C-terminal" evidence="7">
    <location>
        <begin position="243"/>
        <end position="431"/>
    </location>
</feature>
<dbReference type="Gene3D" id="3.30.420.40">
    <property type="match status" value="2"/>
</dbReference>
<evidence type="ECO:0000259" key="7">
    <source>
        <dbReference type="Pfam" id="PF02782"/>
    </source>
</evidence>
<dbReference type="AlphaFoldDB" id="A0A1H8NCV0"/>
<accession>A0A1H8NCV0</accession>
<dbReference type="GO" id="GO:0006071">
    <property type="term" value="P:glycerol metabolic process"/>
    <property type="evidence" value="ECO:0007669"/>
    <property type="project" value="TreeGrafter"/>
</dbReference>
<dbReference type="RefSeq" id="WP_092681820.1">
    <property type="nucleotide sequence ID" value="NZ_FODT01000002.1"/>
</dbReference>
<evidence type="ECO:0000259" key="6">
    <source>
        <dbReference type="Pfam" id="PF00370"/>
    </source>
</evidence>
<dbReference type="SUPFAM" id="SSF53067">
    <property type="entry name" value="Actin-like ATPase domain"/>
    <property type="match status" value="2"/>
</dbReference>
<keyword evidence="5" id="KW-0067">ATP-binding</keyword>
<name>A0A1H8NCV0_9BRAD</name>
<dbReference type="GO" id="GO:0005829">
    <property type="term" value="C:cytosol"/>
    <property type="evidence" value="ECO:0007669"/>
    <property type="project" value="TreeGrafter"/>
</dbReference>
<organism evidence="8 9">
    <name type="scientific">Rhodopseudomonas pseudopalustris</name>
    <dbReference type="NCBI Taxonomy" id="1513892"/>
    <lineage>
        <taxon>Bacteria</taxon>
        <taxon>Pseudomonadati</taxon>
        <taxon>Pseudomonadota</taxon>
        <taxon>Alphaproteobacteria</taxon>
        <taxon>Hyphomicrobiales</taxon>
        <taxon>Nitrobacteraceae</taxon>
        <taxon>Rhodopseudomonas</taxon>
    </lineage>
</organism>
<keyword evidence="9" id="KW-1185">Reference proteome</keyword>
<dbReference type="Pfam" id="PF00370">
    <property type="entry name" value="FGGY_N"/>
    <property type="match status" value="1"/>
</dbReference>
<dbReference type="PIRSF" id="PIRSF000538">
    <property type="entry name" value="GlpK"/>
    <property type="match status" value="1"/>
</dbReference>
<dbReference type="Proteomes" id="UP000199615">
    <property type="component" value="Unassembled WGS sequence"/>
</dbReference>
<evidence type="ECO:0000256" key="1">
    <source>
        <dbReference type="ARBA" id="ARBA00009156"/>
    </source>
</evidence>
<dbReference type="GO" id="GO:0005524">
    <property type="term" value="F:ATP binding"/>
    <property type="evidence" value="ECO:0007669"/>
    <property type="project" value="UniProtKB-KW"/>
</dbReference>
<evidence type="ECO:0000256" key="4">
    <source>
        <dbReference type="ARBA" id="ARBA00022777"/>
    </source>
</evidence>
<dbReference type="PANTHER" id="PTHR10196:SF69">
    <property type="entry name" value="GLYCEROL KINASE"/>
    <property type="match status" value="1"/>
</dbReference>
<keyword evidence="4 8" id="KW-0418">Kinase</keyword>
<proteinExistence type="inferred from homology"/>
<evidence type="ECO:0000313" key="9">
    <source>
        <dbReference type="Proteomes" id="UP000199615"/>
    </source>
</evidence>
<evidence type="ECO:0000256" key="5">
    <source>
        <dbReference type="ARBA" id="ARBA00022840"/>
    </source>
</evidence>
<evidence type="ECO:0000256" key="2">
    <source>
        <dbReference type="ARBA" id="ARBA00022679"/>
    </source>
</evidence>
<gene>
    <name evidence="8" type="ORF">SAMN05444123_10241</name>
</gene>
<dbReference type="OrthoDB" id="9805576at2"/>
<dbReference type="InterPro" id="IPR000577">
    <property type="entry name" value="Carb_kinase_FGGY"/>
</dbReference>
<dbReference type="EMBL" id="FODT01000002">
    <property type="protein sequence ID" value="SEO27407.1"/>
    <property type="molecule type" value="Genomic_DNA"/>
</dbReference>